<dbReference type="Gene3D" id="6.10.250.2860">
    <property type="match status" value="1"/>
</dbReference>
<feature type="binding site" evidence="7">
    <location>
        <begin position="235"/>
        <end position="239"/>
    </location>
    <ligand>
        <name>GTP</name>
        <dbReference type="ChEBI" id="CHEBI:37565"/>
    </ligand>
</feature>
<dbReference type="PROSITE" id="PS51705">
    <property type="entry name" value="G_HFLX"/>
    <property type="match status" value="1"/>
</dbReference>
<dbReference type="InterPro" id="IPR016496">
    <property type="entry name" value="GTPase_HflX"/>
</dbReference>
<proteinExistence type="inferred from homology"/>
<feature type="binding site" evidence="8">
    <location>
        <position position="237"/>
    </location>
    <ligand>
        <name>Mg(2+)</name>
        <dbReference type="ChEBI" id="CHEBI:18420"/>
    </ligand>
</feature>
<keyword evidence="2 8" id="KW-0479">Metal-binding</keyword>
<dbReference type="PANTHER" id="PTHR10229">
    <property type="entry name" value="GTP-BINDING PROTEIN HFLX"/>
    <property type="match status" value="1"/>
</dbReference>
<dbReference type="OrthoDB" id="9812272at2"/>
<dbReference type="HAMAP" id="MF_00900">
    <property type="entry name" value="GTPase_HflX"/>
    <property type="match status" value="1"/>
</dbReference>
<dbReference type="Pfam" id="PF01926">
    <property type="entry name" value="MMR_HSR1"/>
    <property type="match status" value="1"/>
</dbReference>
<evidence type="ECO:0000256" key="3">
    <source>
        <dbReference type="ARBA" id="ARBA00022741"/>
    </source>
</evidence>
<gene>
    <name evidence="6 11" type="primary">hflX</name>
    <name evidence="11" type="ORF">Mal48_41850</name>
</gene>
<dbReference type="Proteomes" id="UP000315724">
    <property type="component" value="Chromosome"/>
</dbReference>
<evidence type="ECO:0000256" key="4">
    <source>
        <dbReference type="ARBA" id="ARBA00022842"/>
    </source>
</evidence>
<dbReference type="EMBL" id="CP036267">
    <property type="protein sequence ID" value="QDT34912.1"/>
    <property type="molecule type" value="Genomic_DNA"/>
</dbReference>
<evidence type="ECO:0000256" key="8">
    <source>
        <dbReference type="PIRSR" id="PIRSR006809-2"/>
    </source>
</evidence>
<evidence type="ECO:0000256" key="5">
    <source>
        <dbReference type="ARBA" id="ARBA00023134"/>
    </source>
</evidence>
<evidence type="ECO:0000256" key="9">
    <source>
        <dbReference type="SAM" id="Coils"/>
    </source>
</evidence>
<sequence length="441" mass="48972">MGEPQRDKLKVQARKCVIVAVIDPLSGRSRERAFDEMEGLVTTAGSEVVGKVLQVRDKPDAATYIGKGKLQELKDLIGVTEADLIAFDADLSPSQGKKIEEATKTQVVDRSEVILDIFATHARSYESKLQVELAQLLYLRPRLTRMWTHLERISGGIGSGKGPGEKQLETDRRLVDRRISELRRRLEDVIERRERQVAARTQHMTVSLVGYTNAGKSTLMNALTGAEVYTADKLFATLDTRTRKWTLPNWGSVLLSDTVGFIRDLPHHLVASFKSTLSEARYADLLLHVVDCAHPDAADQIETVNQVLNDVGVDSDDPILVLNKIDAAEDRAKIDVLRAKYPTSISVSAKEQIGFDKLREAVCSRLADGYLDARVEALAGNGKVHAFLSEHAEVVNTEYEDSNVVYECRIPKRFAYGLTQAGANVTNMDGSPIEDETEDQW</sequence>
<dbReference type="SUPFAM" id="SSF52540">
    <property type="entry name" value="P-loop containing nucleoside triphosphate hydrolases"/>
    <property type="match status" value="1"/>
</dbReference>
<feature type="domain" description="Hflx-type G" evidence="10">
    <location>
        <begin position="204"/>
        <end position="370"/>
    </location>
</feature>
<dbReference type="GO" id="GO:0043022">
    <property type="term" value="F:ribosome binding"/>
    <property type="evidence" value="ECO:0007669"/>
    <property type="project" value="TreeGrafter"/>
</dbReference>
<evidence type="ECO:0000256" key="2">
    <source>
        <dbReference type="ARBA" id="ARBA00022723"/>
    </source>
</evidence>
<dbReference type="Gene3D" id="3.40.50.11060">
    <property type="entry name" value="GTPase HflX, N-terminal domain"/>
    <property type="match status" value="1"/>
</dbReference>
<dbReference type="Gene3D" id="3.40.50.300">
    <property type="entry name" value="P-loop containing nucleotide triphosphate hydrolases"/>
    <property type="match status" value="1"/>
</dbReference>
<dbReference type="Pfam" id="PF13167">
    <property type="entry name" value="GTP-bdg_N"/>
    <property type="match status" value="1"/>
</dbReference>
<feature type="binding site" evidence="7">
    <location>
        <begin position="348"/>
        <end position="350"/>
    </location>
    <ligand>
        <name>GTP</name>
        <dbReference type="ChEBI" id="CHEBI:37565"/>
    </ligand>
</feature>
<comment type="cofactor">
    <cofactor evidence="8">
        <name>Mg(2+)</name>
        <dbReference type="ChEBI" id="CHEBI:18420"/>
    </cofactor>
</comment>
<feature type="binding site" evidence="8">
    <location>
        <position position="217"/>
    </location>
    <ligand>
        <name>Mg(2+)</name>
        <dbReference type="ChEBI" id="CHEBI:18420"/>
    </ligand>
</feature>
<comment type="similarity">
    <text evidence="6">Belongs to the TRAFAC class OBG-HflX-like GTPase superfamily. HflX GTPase family.</text>
</comment>
<feature type="binding site" evidence="7">
    <location>
        <begin position="323"/>
        <end position="326"/>
    </location>
    <ligand>
        <name>GTP</name>
        <dbReference type="ChEBI" id="CHEBI:37565"/>
    </ligand>
</feature>
<evidence type="ECO:0000259" key="10">
    <source>
        <dbReference type="PROSITE" id="PS51705"/>
    </source>
</evidence>
<dbReference type="GO" id="GO:0003924">
    <property type="term" value="F:GTPase activity"/>
    <property type="evidence" value="ECO:0007669"/>
    <property type="project" value="UniProtKB-UniRule"/>
</dbReference>
<feature type="coiled-coil region" evidence="9">
    <location>
        <begin position="165"/>
        <end position="199"/>
    </location>
</feature>
<keyword evidence="9" id="KW-0175">Coiled coil</keyword>
<dbReference type="CDD" id="cd01878">
    <property type="entry name" value="HflX"/>
    <property type="match status" value="1"/>
</dbReference>
<dbReference type="InterPro" id="IPR006073">
    <property type="entry name" value="GTP-bd"/>
</dbReference>
<evidence type="ECO:0000256" key="6">
    <source>
        <dbReference type="HAMAP-Rule" id="MF_00900"/>
    </source>
</evidence>
<dbReference type="PRINTS" id="PR00326">
    <property type="entry name" value="GTP1OBG"/>
</dbReference>
<evidence type="ECO:0000256" key="7">
    <source>
        <dbReference type="PIRSR" id="PIRSR006809-1"/>
    </source>
</evidence>
<protein>
    <recommendedName>
        <fullName evidence="6">GTPase HflX</fullName>
    </recommendedName>
    <alternativeName>
        <fullName evidence="6">GTP-binding protein HflX</fullName>
    </alternativeName>
</protein>
<feature type="binding site" evidence="7">
    <location>
        <begin position="210"/>
        <end position="217"/>
    </location>
    <ligand>
        <name>GTP</name>
        <dbReference type="ChEBI" id="CHEBI:37565"/>
    </ligand>
</feature>
<dbReference type="InterPro" id="IPR042108">
    <property type="entry name" value="GTPase_HflX_N_sf"/>
</dbReference>
<dbReference type="Pfam" id="PF16360">
    <property type="entry name" value="GTP-bdg_M"/>
    <property type="match status" value="1"/>
</dbReference>
<evidence type="ECO:0000313" key="11">
    <source>
        <dbReference type="EMBL" id="QDT34912.1"/>
    </source>
</evidence>
<comment type="subunit">
    <text evidence="6">Monomer. Associates with the 50S ribosomal subunit.</text>
</comment>
<dbReference type="InterPro" id="IPR032305">
    <property type="entry name" value="GTP-bd_M"/>
</dbReference>
<evidence type="ECO:0000256" key="1">
    <source>
        <dbReference type="ARBA" id="ARBA00022490"/>
    </source>
</evidence>
<dbReference type="AlphaFoldDB" id="A0A517QTI4"/>
<keyword evidence="12" id="KW-1185">Reference proteome</keyword>
<keyword evidence="3 6" id="KW-0547">Nucleotide-binding</keyword>
<dbReference type="RefSeq" id="WP_145203611.1">
    <property type="nucleotide sequence ID" value="NZ_CP036267.1"/>
</dbReference>
<dbReference type="FunFam" id="3.40.50.11060:FF:000001">
    <property type="entry name" value="GTPase HflX"/>
    <property type="match status" value="1"/>
</dbReference>
<reference evidence="11 12" key="1">
    <citation type="submission" date="2019-02" db="EMBL/GenBank/DDBJ databases">
        <title>Deep-cultivation of Planctomycetes and their phenomic and genomic characterization uncovers novel biology.</title>
        <authorList>
            <person name="Wiegand S."/>
            <person name="Jogler M."/>
            <person name="Boedeker C."/>
            <person name="Pinto D."/>
            <person name="Vollmers J."/>
            <person name="Rivas-Marin E."/>
            <person name="Kohn T."/>
            <person name="Peeters S.H."/>
            <person name="Heuer A."/>
            <person name="Rast P."/>
            <person name="Oberbeckmann S."/>
            <person name="Bunk B."/>
            <person name="Jeske O."/>
            <person name="Meyerdierks A."/>
            <person name="Storesund J.E."/>
            <person name="Kallscheuer N."/>
            <person name="Luecker S."/>
            <person name="Lage O.M."/>
            <person name="Pohl T."/>
            <person name="Merkel B.J."/>
            <person name="Hornburger P."/>
            <person name="Mueller R.-W."/>
            <person name="Bruemmer F."/>
            <person name="Labrenz M."/>
            <person name="Spormann A.M."/>
            <person name="Op den Camp H."/>
            <person name="Overmann J."/>
            <person name="Amann R."/>
            <person name="Jetten M.S.M."/>
            <person name="Mascher T."/>
            <person name="Medema M.H."/>
            <person name="Devos D.P."/>
            <person name="Kaster A.-K."/>
            <person name="Ovreas L."/>
            <person name="Rohde M."/>
            <person name="Galperin M.Y."/>
            <person name="Jogler C."/>
        </authorList>
    </citation>
    <scope>NUCLEOTIDE SEQUENCE [LARGE SCALE GENOMIC DNA]</scope>
    <source>
        <strain evidence="11 12">Mal48</strain>
    </source>
</reference>
<keyword evidence="1 6" id="KW-0963">Cytoplasm</keyword>
<dbReference type="InterPro" id="IPR025121">
    <property type="entry name" value="GTPase_HflX_N"/>
</dbReference>
<evidence type="ECO:0000313" key="12">
    <source>
        <dbReference type="Proteomes" id="UP000315724"/>
    </source>
</evidence>
<dbReference type="GO" id="GO:0005737">
    <property type="term" value="C:cytoplasm"/>
    <property type="evidence" value="ECO:0007669"/>
    <property type="project" value="UniProtKB-SubCell"/>
</dbReference>
<dbReference type="GO" id="GO:0005525">
    <property type="term" value="F:GTP binding"/>
    <property type="evidence" value="ECO:0007669"/>
    <property type="project" value="UniProtKB-UniRule"/>
</dbReference>
<name>A0A517QTI4_9PLAN</name>
<feature type="binding site" evidence="7">
    <location>
        <begin position="257"/>
        <end position="260"/>
    </location>
    <ligand>
        <name>GTP</name>
        <dbReference type="ChEBI" id="CHEBI:37565"/>
    </ligand>
</feature>
<comment type="subcellular location">
    <subcellularLocation>
        <location evidence="6">Cytoplasm</location>
    </subcellularLocation>
    <text evidence="6">May associate with membranes.</text>
</comment>
<dbReference type="PANTHER" id="PTHR10229:SF0">
    <property type="entry name" value="GTP-BINDING PROTEIN 6-RELATED"/>
    <property type="match status" value="1"/>
</dbReference>
<keyword evidence="4 8" id="KW-0460">Magnesium</keyword>
<dbReference type="InterPro" id="IPR030394">
    <property type="entry name" value="G_HFLX_dom"/>
</dbReference>
<dbReference type="PIRSF" id="PIRSF006809">
    <property type="entry name" value="GTP-binding_hflX_prd"/>
    <property type="match status" value="1"/>
</dbReference>
<dbReference type="KEGG" id="tpol:Mal48_41850"/>
<organism evidence="11 12">
    <name type="scientific">Thalassoglobus polymorphus</name>
    <dbReference type="NCBI Taxonomy" id="2527994"/>
    <lineage>
        <taxon>Bacteria</taxon>
        <taxon>Pseudomonadati</taxon>
        <taxon>Planctomycetota</taxon>
        <taxon>Planctomycetia</taxon>
        <taxon>Planctomycetales</taxon>
        <taxon>Planctomycetaceae</taxon>
        <taxon>Thalassoglobus</taxon>
    </lineage>
</organism>
<comment type="function">
    <text evidence="6">GTPase that associates with the 50S ribosomal subunit and may have a role during protein synthesis or ribosome biogenesis.</text>
</comment>
<accession>A0A517QTI4</accession>
<dbReference type="InterPro" id="IPR027417">
    <property type="entry name" value="P-loop_NTPase"/>
</dbReference>
<dbReference type="GO" id="GO:0046872">
    <property type="term" value="F:metal ion binding"/>
    <property type="evidence" value="ECO:0007669"/>
    <property type="project" value="UniProtKB-KW"/>
</dbReference>
<keyword evidence="5 6" id="KW-0342">GTP-binding</keyword>
<dbReference type="NCBIfam" id="TIGR03156">
    <property type="entry name" value="GTP_HflX"/>
    <property type="match status" value="1"/>
</dbReference>